<dbReference type="AlphaFoldDB" id="A0A0F9MJ71"/>
<reference evidence="1" key="1">
    <citation type="journal article" date="2015" name="Nature">
        <title>Complex archaea that bridge the gap between prokaryotes and eukaryotes.</title>
        <authorList>
            <person name="Spang A."/>
            <person name="Saw J.H."/>
            <person name="Jorgensen S.L."/>
            <person name="Zaremba-Niedzwiedzka K."/>
            <person name="Martijn J."/>
            <person name="Lind A.E."/>
            <person name="van Eijk R."/>
            <person name="Schleper C."/>
            <person name="Guy L."/>
            <person name="Ettema T.J."/>
        </authorList>
    </citation>
    <scope>NUCLEOTIDE SEQUENCE</scope>
</reference>
<comment type="caution">
    <text evidence="1">The sequence shown here is derived from an EMBL/GenBank/DDBJ whole genome shotgun (WGS) entry which is preliminary data.</text>
</comment>
<accession>A0A0F9MJ71</accession>
<protein>
    <submittedName>
        <fullName evidence="1">Uncharacterized protein</fullName>
    </submittedName>
</protein>
<sequence length="74" mass="8518">MKILEIYPKDVYVKVEFSLKQILHLVSFLNNSVVEYSSEEKPAVHEAVSYVKNDLFPQLDTLLEDMQQGGQDDT</sequence>
<evidence type="ECO:0000313" key="1">
    <source>
        <dbReference type="EMBL" id="KKN05869.1"/>
    </source>
</evidence>
<dbReference type="EMBL" id="LAZR01004753">
    <property type="protein sequence ID" value="KKN05869.1"/>
    <property type="molecule type" value="Genomic_DNA"/>
</dbReference>
<name>A0A0F9MJ71_9ZZZZ</name>
<gene>
    <name evidence="1" type="ORF">LCGC14_1082980</name>
</gene>
<organism evidence="1">
    <name type="scientific">marine sediment metagenome</name>
    <dbReference type="NCBI Taxonomy" id="412755"/>
    <lineage>
        <taxon>unclassified sequences</taxon>
        <taxon>metagenomes</taxon>
        <taxon>ecological metagenomes</taxon>
    </lineage>
</organism>
<proteinExistence type="predicted"/>